<organism evidence="9 10">
    <name type="scientific">Cryptolaemus montrouzieri</name>
    <dbReference type="NCBI Taxonomy" id="559131"/>
    <lineage>
        <taxon>Eukaryota</taxon>
        <taxon>Metazoa</taxon>
        <taxon>Ecdysozoa</taxon>
        <taxon>Arthropoda</taxon>
        <taxon>Hexapoda</taxon>
        <taxon>Insecta</taxon>
        <taxon>Pterygota</taxon>
        <taxon>Neoptera</taxon>
        <taxon>Endopterygota</taxon>
        <taxon>Coleoptera</taxon>
        <taxon>Polyphaga</taxon>
        <taxon>Cucujiformia</taxon>
        <taxon>Coccinelloidea</taxon>
        <taxon>Coccinellidae</taxon>
        <taxon>Scymninae</taxon>
        <taxon>Scymnini</taxon>
        <taxon>Cryptolaemus</taxon>
    </lineage>
</organism>
<evidence type="ECO:0000256" key="6">
    <source>
        <dbReference type="SAM" id="Phobius"/>
    </source>
</evidence>
<comment type="subcellular location">
    <subcellularLocation>
        <location evidence="1">Membrane</location>
        <topology evidence="1">Single-pass membrane protein</topology>
    </subcellularLocation>
</comment>
<evidence type="ECO:0000259" key="7">
    <source>
        <dbReference type="Pfam" id="PF05827"/>
    </source>
</evidence>
<feature type="transmembrane region" description="Helical" evidence="6">
    <location>
        <begin position="316"/>
        <end position="335"/>
    </location>
</feature>
<dbReference type="EMBL" id="JABFTP020000185">
    <property type="protein sequence ID" value="KAL3285819.1"/>
    <property type="molecule type" value="Genomic_DNA"/>
</dbReference>
<evidence type="ECO:0000256" key="1">
    <source>
        <dbReference type="ARBA" id="ARBA00004167"/>
    </source>
</evidence>
<comment type="similarity">
    <text evidence="2">Belongs to the vacuolar ATPase subunit S1 family.</text>
</comment>
<dbReference type="PANTHER" id="PTHR12471">
    <property type="entry name" value="VACUOLAR ATP SYNTHASE SUBUNIT S1"/>
    <property type="match status" value="1"/>
</dbReference>
<keyword evidence="5 6" id="KW-0472">Membrane</keyword>
<evidence type="ECO:0000256" key="2">
    <source>
        <dbReference type="ARBA" id="ARBA00009037"/>
    </source>
</evidence>
<gene>
    <name evidence="9" type="ORF">HHI36_000341</name>
</gene>
<evidence type="ECO:0000256" key="3">
    <source>
        <dbReference type="ARBA" id="ARBA00022692"/>
    </source>
</evidence>
<evidence type="ECO:0000313" key="9">
    <source>
        <dbReference type="EMBL" id="KAL3285819.1"/>
    </source>
</evidence>
<comment type="caution">
    <text evidence="9">The sequence shown here is derived from an EMBL/GenBank/DDBJ whole genome shotgun (WGS) entry which is preliminary data.</text>
</comment>
<evidence type="ECO:0000256" key="5">
    <source>
        <dbReference type="ARBA" id="ARBA00023136"/>
    </source>
</evidence>
<proteinExistence type="inferred from homology"/>
<protein>
    <recommendedName>
        <fullName evidence="11">Vacuolar ATP synthase subunit S1</fullName>
    </recommendedName>
</protein>
<evidence type="ECO:0000313" key="10">
    <source>
        <dbReference type="Proteomes" id="UP001516400"/>
    </source>
</evidence>
<accession>A0ABD2P4W5</accession>
<dbReference type="Pfam" id="PF05827">
    <property type="entry name" value="VAS1_LD"/>
    <property type="match status" value="1"/>
</dbReference>
<reference evidence="9 10" key="1">
    <citation type="journal article" date="2021" name="BMC Biol.">
        <title>Horizontally acquired antibacterial genes associated with adaptive radiation of ladybird beetles.</title>
        <authorList>
            <person name="Li H.S."/>
            <person name="Tang X.F."/>
            <person name="Huang Y.H."/>
            <person name="Xu Z.Y."/>
            <person name="Chen M.L."/>
            <person name="Du X.Y."/>
            <person name="Qiu B.Y."/>
            <person name="Chen P.T."/>
            <person name="Zhang W."/>
            <person name="Slipinski A."/>
            <person name="Escalona H.E."/>
            <person name="Waterhouse R.M."/>
            <person name="Zwick A."/>
            <person name="Pang H."/>
        </authorList>
    </citation>
    <scope>NUCLEOTIDE SEQUENCE [LARGE SCALE GENOMIC DNA]</scope>
    <source>
        <strain evidence="9">SYSU2018</strain>
    </source>
</reference>
<dbReference type="GO" id="GO:0016020">
    <property type="term" value="C:membrane"/>
    <property type="evidence" value="ECO:0007669"/>
    <property type="project" value="UniProtKB-SubCell"/>
</dbReference>
<evidence type="ECO:0000256" key="4">
    <source>
        <dbReference type="ARBA" id="ARBA00022989"/>
    </source>
</evidence>
<feature type="non-terminal residue" evidence="9">
    <location>
        <position position="1"/>
    </location>
</feature>
<name>A0ABD2P4W5_9CUCU</name>
<evidence type="ECO:0000259" key="8">
    <source>
        <dbReference type="Pfam" id="PF20520"/>
    </source>
</evidence>
<keyword evidence="4 6" id="KW-1133">Transmembrane helix</keyword>
<dbReference type="Proteomes" id="UP001516400">
    <property type="component" value="Unassembled WGS sequence"/>
</dbReference>
<feature type="domain" description="V-type proton ATPase subunit S1 luminal" evidence="7">
    <location>
        <begin position="178"/>
        <end position="293"/>
    </location>
</feature>
<sequence length="360" mass="41183">GDNYFPLQIISQDSFEMILTKKSEEKPIIIVFLEETLSPEDFSLRSDDGSTVFPTLSTFVDLFKVSYLPYAENPVESIQKIPKSFRNIDEMAVFRNSSLYLNEVIIFSLNDSRNNETRKDMFSRHDCTIFRLHSLLLQLQENILAIYTARHEMRSSVQHLSYHRSKKLLQAMSKAKPPIISDKNLLIVSSKDTTYSTNNGLSFISVSLSQTNFSINNKSITFILEGNNVTVMFSILFDSGYWKIPEVTLNGDKTIFEKVEVPLKFSYHCTNFILKKKDNKTILIFPGFQIQPFEVGSNEPKFGPAYDCTGYVTIPILNGLFISAILLIILFYGLISMMNIETMDRFDDPSKKPFHAIVES</sequence>
<dbReference type="PANTHER" id="PTHR12471:SF7">
    <property type="entry name" value="V-TYPE PROTON ATPASE SUBUNIT S1"/>
    <property type="match status" value="1"/>
</dbReference>
<dbReference type="AlphaFoldDB" id="A0ABD2P4W5"/>
<feature type="domain" description="V-type proton ATPase subunit S1/VOA1 transmembrane" evidence="8">
    <location>
        <begin position="310"/>
        <end position="348"/>
    </location>
</feature>
<dbReference type="InterPro" id="IPR046755">
    <property type="entry name" value="VAS1_LD"/>
</dbReference>
<dbReference type="InterPro" id="IPR046756">
    <property type="entry name" value="VAS1/VOA1_TM"/>
</dbReference>
<evidence type="ECO:0008006" key="11">
    <source>
        <dbReference type="Google" id="ProtNLM"/>
    </source>
</evidence>
<dbReference type="Gene3D" id="2.40.160.110">
    <property type="match status" value="1"/>
</dbReference>
<keyword evidence="3 6" id="KW-0812">Transmembrane</keyword>
<dbReference type="InterPro" id="IPR008388">
    <property type="entry name" value="Ac45_acc_su"/>
</dbReference>
<keyword evidence="10" id="KW-1185">Reference proteome</keyword>
<dbReference type="Pfam" id="PF20520">
    <property type="entry name" value="Ac45-VOA1_TM"/>
    <property type="match status" value="1"/>
</dbReference>